<accession>A0ABV7VLB9</accession>
<keyword evidence="4 5" id="KW-0472">Membrane</keyword>
<dbReference type="EMBL" id="JBHRYJ010000005">
    <property type="protein sequence ID" value="MFC3677601.1"/>
    <property type="molecule type" value="Genomic_DNA"/>
</dbReference>
<feature type="transmembrane region" description="Helical" evidence="5">
    <location>
        <begin position="21"/>
        <end position="43"/>
    </location>
</feature>
<evidence type="ECO:0000256" key="3">
    <source>
        <dbReference type="ARBA" id="ARBA00022989"/>
    </source>
</evidence>
<reference evidence="7" key="1">
    <citation type="journal article" date="2019" name="Int. J. Syst. Evol. Microbiol.">
        <title>The Global Catalogue of Microorganisms (GCM) 10K type strain sequencing project: providing services to taxonomists for standard genome sequencing and annotation.</title>
        <authorList>
            <consortium name="The Broad Institute Genomics Platform"/>
            <consortium name="The Broad Institute Genome Sequencing Center for Infectious Disease"/>
            <person name="Wu L."/>
            <person name="Ma J."/>
        </authorList>
    </citation>
    <scope>NUCLEOTIDE SEQUENCE [LARGE SCALE GENOMIC DNA]</scope>
    <source>
        <strain evidence="7">KCTC 42182</strain>
    </source>
</reference>
<dbReference type="Pfam" id="PF03006">
    <property type="entry name" value="HlyIII"/>
    <property type="match status" value="1"/>
</dbReference>
<evidence type="ECO:0000256" key="2">
    <source>
        <dbReference type="ARBA" id="ARBA00022692"/>
    </source>
</evidence>
<feature type="transmembrane region" description="Helical" evidence="5">
    <location>
        <begin position="55"/>
        <end position="74"/>
    </location>
</feature>
<proteinExistence type="predicted"/>
<keyword evidence="7" id="KW-1185">Reference proteome</keyword>
<name>A0ABV7VLB9_9PROT</name>
<evidence type="ECO:0000256" key="1">
    <source>
        <dbReference type="ARBA" id="ARBA00004141"/>
    </source>
</evidence>
<protein>
    <submittedName>
        <fullName evidence="6">Hemolysin III family protein</fullName>
    </submittedName>
</protein>
<sequence length="220" mass="23319">MPPSLADHIATYRRAEWAADAVVHVVGLAFGLAACIAIAVLAIPQAGALRLASLGLYGFGLVAMLGCSALYNLSGSAVWKGVFRRLDHAAIFLMIAGTYSPFALIVMGGGWGRGVFLFVWAMALCGVAMKLLLPLRFERLSVAIYLLLGWTILVAFNPLVAGASLPALVLLIAGGGLYSLGVIFHLWERLPYQNAIWHVFVLAAAACHFTAILLDVAIVA</sequence>
<dbReference type="InterPro" id="IPR004254">
    <property type="entry name" value="AdipoR/HlyIII-related"/>
</dbReference>
<feature type="transmembrane region" description="Helical" evidence="5">
    <location>
        <begin position="199"/>
        <end position="219"/>
    </location>
</feature>
<organism evidence="6 7">
    <name type="scientific">Ferrovibrio xuzhouensis</name>
    <dbReference type="NCBI Taxonomy" id="1576914"/>
    <lineage>
        <taxon>Bacteria</taxon>
        <taxon>Pseudomonadati</taxon>
        <taxon>Pseudomonadota</taxon>
        <taxon>Alphaproteobacteria</taxon>
        <taxon>Rhodospirillales</taxon>
        <taxon>Rhodospirillaceae</taxon>
        <taxon>Ferrovibrio</taxon>
    </lineage>
</organism>
<dbReference type="Proteomes" id="UP001595711">
    <property type="component" value="Unassembled WGS sequence"/>
</dbReference>
<feature type="transmembrane region" description="Helical" evidence="5">
    <location>
        <begin position="86"/>
        <end position="108"/>
    </location>
</feature>
<evidence type="ECO:0000256" key="5">
    <source>
        <dbReference type="SAM" id="Phobius"/>
    </source>
</evidence>
<feature type="transmembrane region" description="Helical" evidence="5">
    <location>
        <begin position="114"/>
        <end position="133"/>
    </location>
</feature>
<feature type="transmembrane region" description="Helical" evidence="5">
    <location>
        <begin position="167"/>
        <end position="187"/>
    </location>
</feature>
<comment type="caution">
    <text evidence="6">The sequence shown here is derived from an EMBL/GenBank/DDBJ whole genome shotgun (WGS) entry which is preliminary data.</text>
</comment>
<evidence type="ECO:0000313" key="6">
    <source>
        <dbReference type="EMBL" id="MFC3677601.1"/>
    </source>
</evidence>
<evidence type="ECO:0000313" key="7">
    <source>
        <dbReference type="Proteomes" id="UP001595711"/>
    </source>
</evidence>
<dbReference type="RefSeq" id="WP_379729171.1">
    <property type="nucleotide sequence ID" value="NZ_JBHRYJ010000005.1"/>
</dbReference>
<keyword evidence="3 5" id="KW-1133">Transmembrane helix</keyword>
<gene>
    <name evidence="6" type="ORF">ACFOOQ_18755</name>
</gene>
<feature type="transmembrane region" description="Helical" evidence="5">
    <location>
        <begin position="140"/>
        <end position="161"/>
    </location>
</feature>
<comment type="subcellular location">
    <subcellularLocation>
        <location evidence="1">Membrane</location>
        <topology evidence="1">Multi-pass membrane protein</topology>
    </subcellularLocation>
</comment>
<evidence type="ECO:0000256" key="4">
    <source>
        <dbReference type="ARBA" id="ARBA00023136"/>
    </source>
</evidence>
<dbReference type="PANTHER" id="PTHR20855">
    <property type="entry name" value="ADIPOR/PROGESTIN RECEPTOR-RELATED"/>
    <property type="match status" value="1"/>
</dbReference>
<dbReference type="PANTHER" id="PTHR20855:SF3">
    <property type="entry name" value="LD03007P"/>
    <property type="match status" value="1"/>
</dbReference>
<keyword evidence="2 5" id="KW-0812">Transmembrane</keyword>